<keyword evidence="1" id="KW-1133">Transmembrane helix</keyword>
<dbReference type="Proteomes" id="UP000703720">
    <property type="component" value="Unassembled WGS sequence"/>
</dbReference>
<reference evidence="2 3" key="1">
    <citation type="submission" date="2021-03" db="EMBL/GenBank/DDBJ databases">
        <title>Sequencing the genomes of 1000 actinobacteria strains.</title>
        <authorList>
            <person name="Klenk H.-P."/>
        </authorList>
    </citation>
    <scope>NUCLEOTIDE SEQUENCE [LARGE SCALE GENOMIC DNA]</scope>
    <source>
        <strain evidence="2 3">DSM 13468</strain>
    </source>
</reference>
<dbReference type="RefSeq" id="WP_210096133.1">
    <property type="nucleotide sequence ID" value="NZ_BAAAIO010000001.1"/>
</dbReference>
<organism evidence="2 3">
    <name type="scientific">Microbacterium phyllosphaerae</name>
    <dbReference type="NCBI Taxonomy" id="124798"/>
    <lineage>
        <taxon>Bacteria</taxon>
        <taxon>Bacillati</taxon>
        <taxon>Actinomycetota</taxon>
        <taxon>Actinomycetes</taxon>
        <taxon>Micrococcales</taxon>
        <taxon>Microbacteriaceae</taxon>
        <taxon>Microbacterium</taxon>
    </lineage>
</organism>
<protein>
    <submittedName>
        <fullName evidence="2">Uncharacterized protein</fullName>
    </submittedName>
</protein>
<sequence>MAVLSVGFGLVSQLLLQFLYANSIIDWIAMGAVPSILNFLVFVGAATGIVLGIAALRRPAPHLLAAIAIGLAVNTVLGTLASGLSSVFYNFF</sequence>
<feature type="transmembrane region" description="Helical" evidence="1">
    <location>
        <begin position="37"/>
        <end position="56"/>
    </location>
</feature>
<comment type="caution">
    <text evidence="2">The sequence shown here is derived from an EMBL/GenBank/DDBJ whole genome shotgun (WGS) entry which is preliminary data.</text>
</comment>
<gene>
    <name evidence="2" type="ORF">JOF42_000180</name>
</gene>
<evidence type="ECO:0000256" key="1">
    <source>
        <dbReference type="SAM" id="Phobius"/>
    </source>
</evidence>
<accession>A0ABS4WKG5</accession>
<keyword evidence="3" id="KW-1185">Reference proteome</keyword>
<name>A0ABS4WKG5_9MICO</name>
<keyword evidence="1" id="KW-0812">Transmembrane</keyword>
<feature type="transmembrane region" description="Helical" evidence="1">
    <location>
        <begin position="63"/>
        <end position="89"/>
    </location>
</feature>
<keyword evidence="1" id="KW-0472">Membrane</keyword>
<evidence type="ECO:0000313" key="3">
    <source>
        <dbReference type="Proteomes" id="UP000703720"/>
    </source>
</evidence>
<proteinExistence type="predicted"/>
<evidence type="ECO:0000313" key="2">
    <source>
        <dbReference type="EMBL" id="MBP2376685.1"/>
    </source>
</evidence>
<dbReference type="EMBL" id="JAGIOA010000001">
    <property type="protein sequence ID" value="MBP2376685.1"/>
    <property type="molecule type" value="Genomic_DNA"/>
</dbReference>